<sequence length="146" mass="16000">MILYVDTSALVKLYVDETGAPLVRQGVQGADAVATSEIAYVEIRAALARRRRDGALRAGDHRRLLRRLHTDWPQFLLIALGSSLIRDAGAIAEQYRLRAYDAVHLASGLVVQQQTAEPVTFACWDRVLAAAATRAGMRPLTTRGFA</sequence>
<evidence type="ECO:0000313" key="2">
    <source>
        <dbReference type="EMBL" id="TMI88991.1"/>
    </source>
</evidence>
<gene>
    <name evidence="2" type="ORF">E6H00_11120</name>
</gene>
<dbReference type="SUPFAM" id="SSF88723">
    <property type="entry name" value="PIN domain-like"/>
    <property type="match status" value="1"/>
</dbReference>
<dbReference type="CDD" id="cd09874">
    <property type="entry name" value="PIN_MT3492-like"/>
    <property type="match status" value="1"/>
</dbReference>
<dbReference type="AlphaFoldDB" id="A0A537JZP8"/>
<dbReference type="InterPro" id="IPR002716">
    <property type="entry name" value="PIN_dom"/>
</dbReference>
<dbReference type="Proteomes" id="UP000318509">
    <property type="component" value="Unassembled WGS sequence"/>
</dbReference>
<accession>A0A537JZP8</accession>
<dbReference type="EMBL" id="VBAK01000131">
    <property type="protein sequence ID" value="TMI88991.1"/>
    <property type="molecule type" value="Genomic_DNA"/>
</dbReference>
<protein>
    <submittedName>
        <fullName evidence="2">Type II toxin-antitoxin system VapC family toxin</fullName>
    </submittedName>
</protein>
<dbReference type="InterPro" id="IPR029060">
    <property type="entry name" value="PIN-like_dom_sf"/>
</dbReference>
<evidence type="ECO:0000313" key="3">
    <source>
        <dbReference type="Proteomes" id="UP000318509"/>
    </source>
</evidence>
<comment type="caution">
    <text evidence="2">The sequence shown here is derived from an EMBL/GenBank/DDBJ whole genome shotgun (WGS) entry which is preliminary data.</text>
</comment>
<dbReference type="Pfam" id="PF01850">
    <property type="entry name" value="PIN"/>
    <property type="match status" value="1"/>
</dbReference>
<proteinExistence type="predicted"/>
<organism evidence="2 3">
    <name type="scientific">Candidatus Segetimicrobium genomatis</name>
    <dbReference type="NCBI Taxonomy" id="2569760"/>
    <lineage>
        <taxon>Bacteria</taxon>
        <taxon>Bacillati</taxon>
        <taxon>Candidatus Sysuimicrobiota</taxon>
        <taxon>Candidatus Sysuimicrobiia</taxon>
        <taxon>Candidatus Sysuimicrobiales</taxon>
        <taxon>Candidatus Segetimicrobiaceae</taxon>
        <taxon>Candidatus Segetimicrobium</taxon>
    </lineage>
</organism>
<reference evidence="2 3" key="1">
    <citation type="journal article" date="2019" name="Nat. Microbiol.">
        <title>Mediterranean grassland soil C-N compound turnover is dependent on rainfall and depth, and is mediated by genomically divergent microorganisms.</title>
        <authorList>
            <person name="Diamond S."/>
            <person name="Andeer P.F."/>
            <person name="Li Z."/>
            <person name="Crits-Christoph A."/>
            <person name="Burstein D."/>
            <person name="Anantharaman K."/>
            <person name="Lane K.R."/>
            <person name="Thomas B.C."/>
            <person name="Pan C."/>
            <person name="Northen T.R."/>
            <person name="Banfield J.F."/>
        </authorList>
    </citation>
    <scope>NUCLEOTIDE SEQUENCE [LARGE SCALE GENOMIC DNA]</scope>
    <source>
        <strain evidence="2">NP_3</strain>
    </source>
</reference>
<name>A0A537JZP8_9BACT</name>
<evidence type="ECO:0000259" key="1">
    <source>
        <dbReference type="Pfam" id="PF01850"/>
    </source>
</evidence>
<dbReference type="Gene3D" id="3.40.50.1010">
    <property type="entry name" value="5'-nuclease"/>
    <property type="match status" value="1"/>
</dbReference>
<feature type="domain" description="PIN" evidence="1">
    <location>
        <begin position="4"/>
        <end position="107"/>
    </location>
</feature>